<comment type="caution">
    <text evidence="14">The sequence shown here is derived from an EMBL/GenBank/DDBJ whole genome shotgun (WGS) entry which is preliminary data.</text>
</comment>
<evidence type="ECO:0000256" key="6">
    <source>
        <dbReference type="ARBA" id="ARBA00022538"/>
    </source>
</evidence>
<feature type="transmembrane region" description="Helical" evidence="13">
    <location>
        <begin position="241"/>
        <end position="262"/>
    </location>
</feature>
<feature type="binding site" evidence="12">
    <location>
        <position position="319"/>
    </location>
    <ligand>
        <name>K(+)</name>
        <dbReference type="ChEBI" id="CHEBI:29103"/>
    </ligand>
</feature>
<feature type="binding site" evidence="12">
    <location>
        <position position="222"/>
    </location>
    <ligand>
        <name>K(+)</name>
        <dbReference type="ChEBI" id="CHEBI:29103"/>
    </ligand>
</feature>
<reference evidence="15" key="1">
    <citation type="submission" date="2016-01" db="EMBL/GenBank/DDBJ databases">
        <authorList>
            <person name="Mitreva M."/>
            <person name="Pepin K.H."/>
            <person name="Mihindukulasuriya K.A."/>
            <person name="Fulton R."/>
            <person name="Fronick C."/>
            <person name="O'Laughlin M."/>
            <person name="Miner T."/>
            <person name="Herter B."/>
            <person name="Rosa B.A."/>
            <person name="Cordes M."/>
            <person name="Tomlinson C."/>
            <person name="Wollam A."/>
            <person name="Palsikar V.B."/>
            <person name="Mardis E.R."/>
            <person name="Wilson R.K."/>
        </authorList>
    </citation>
    <scope>NUCLEOTIDE SEQUENCE [LARGE SCALE GENOMIC DNA]</scope>
    <source>
        <strain evidence="15">KA00683</strain>
    </source>
</reference>
<dbReference type="RefSeq" id="WP_082713202.1">
    <property type="nucleotide sequence ID" value="NZ_KQ960462.1"/>
</dbReference>
<evidence type="ECO:0000256" key="5">
    <source>
        <dbReference type="ARBA" id="ARBA00022519"/>
    </source>
</evidence>
<evidence type="ECO:0000313" key="15">
    <source>
        <dbReference type="Proteomes" id="UP000070224"/>
    </source>
</evidence>
<comment type="similarity">
    <text evidence="2">Belongs to the TrkH potassium transport family.</text>
</comment>
<evidence type="ECO:0000256" key="1">
    <source>
        <dbReference type="ARBA" id="ARBA00004429"/>
    </source>
</evidence>
<evidence type="ECO:0000256" key="3">
    <source>
        <dbReference type="ARBA" id="ARBA00022448"/>
    </source>
</evidence>
<keyword evidence="15" id="KW-1185">Reference proteome</keyword>
<feature type="binding site" evidence="12">
    <location>
        <position position="435"/>
    </location>
    <ligand>
        <name>K(+)</name>
        <dbReference type="ChEBI" id="CHEBI:29103"/>
    </ligand>
</feature>
<dbReference type="InterPro" id="IPR003445">
    <property type="entry name" value="Cat_transpt"/>
</dbReference>
<evidence type="ECO:0000256" key="9">
    <source>
        <dbReference type="ARBA" id="ARBA00022989"/>
    </source>
</evidence>
<keyword evidence="9 13" id="KW-1133">Transmembrane helix</keyword>
<feature type="binding site" evidence="12">
    <location>
        <position position="114"/>
    </location>
    <ligand>
        <name>K(+)</name>
        <dbReference type="ChEBI" id="CHEBI:29103"/>
    </ligand>
</feature>
<keyword evidence="5" id="KW-0997">Cell inner membrane</keyword>
<evidence type="ECO:0000256" key="8">
    <source>
        <dbReference type="ARBA" id="ARBA00022958"/>
    </source>
</evidence>
<keyword evidence="8 12" id="KW-0630">Potassium</keyword>
<feature type="transmembrane region" description="Helical" evidence="13">
    <location>
        <begin position="274"/>
        <end position="294"/>
    </location>
</feature>
<dbReference type="Proteomes" id="UP000070224">
    <property type="component" value="Unassembled WGS sequence"/>
</dbReference>
<gene>
    <name evidence="14" type="ORF">HMPREF3185_01816</name>
</gene>
<evidence type="ECO:0000256" key="4">
    <source>
        <dbReference type="ARBA" id="ARBA00022475"/>
    </source>
</evidence>
<evidence type="ECO:0000256" key="12">
    <source>
        <dbReference type="PIRSR" id="PIRSR006247-1"/>
    </source>
</evidence>
<feature type="transmembrane region" description="Helical" evidence="13">
    <location>
        <begin position="72"/>
        <end position="93"/>
    </location>
</feature>
<keyword evidence="11 13" id="KW-0472">Membrane</keyword>
<feature type="transmembrane region" description="Helical" evidence="13">
    <location>
        <begin position="40"/>
        <end position="60"/>
    </location>
</feature>
<dbReference type="PANTHER" id="PTHR32024:SF2">
    <property type="entry name" value="TRK SYSTEM POTASSIUM UPTAKE PROTEIN TRKG-RELATED"/>
    <property type="match status" value="1"/>
</dbReference>
<feature type="transmembrane region" description="Helical" evidence="13">
    <location>
        <begin position="12"/>
        <end position="34"/>
    </location>
</feature>
<feature type="binding site" evidence="12">
    <location>
        <position position="113"/>
    </location>
    <ligand>
        <name>K(+)</name>
        <dbReference type="ChEBI" id="CHEBI:29103"/>
    </ligand>
</feature>
<feature type="transmembrane region" description="Helical" evidence="13">
    <location>
        <begin position="397"/>
        <end position="417"/>
    </location>
</feature>
<protein>
    <submittedName>
        <fullName evidence="14">Cation transport protein</fullName>
    </submittedName>
</protein>
<feature type="transmembrane region" description="Helical" evidence="13">
    <location>
        <begin position="460"/>
        <end position="481"/>
    </location>
</feature>
<evidence type="ECO:0000256" key="11">
    <source>
        <dbReference type="ARBA" id="ARBA00023136"/>
    </source>
</evidence>
<dbReference type="PATRIC" id="fig|322095.3.peg.1792"/>
<feature type="transmembrane region" description="Helical" evidence="13">
    <location>
        <begin position="332"/>
        <end position="354"/>
    </location>
</feature>
<dbReference type="OrthoDB" id="9810952at2"/>
<feature type="transmembrane region" description="Helical" evidence="13">
    <location>
        <begin position="186"/>
        <end position="204"/>
    </location>
</feature>
<comment type="subcellular location">
    <subcellularLocation>
        <location evidence="1">Cell inner membrane</location>
        <topology evidence="1">Multi-pass membrane protein</topology>
    </subcellularLocation>
</comment>
<dbReference type="PANTHER" id="PTHR32024">
    <property type="entry name" value="TRK SYSTEM POTASSIUM UPTAKE PROTEIN TRKG-RELATED"/>
    <property type="match status" value="1"/>
</dbReference>
<evidence type="ECO:0000256" key="10">
    <source>
        <dbReference type="ARBA" id="ARBA00023065"/>
    </source>
</evidence>
<evidence type="ECO:0000256" key="13">
    <source>
        <dbReference type="SAM" id="Phobius"/>
    </source>
</evidence>
<dbReference type="PIRSF" id="PIRSF006247">
    <property type="entry name" value="TrkH"/>
    <property type="match status" value="1"/>
</dbReference>
<dbReference type="AlphaFoldDB" id="A0A134B213"/>
<organism evidence="14 15">
    <name type="scientific">Porphyromonas somerae</name>
    <dbReference type="NCBI Taxonomy" id="322095"/>
    <lineage>
        <taxon>Bacteria</taxon>
        <taxon>Pseudomonadati</taxon>
        <taxon>Bacteroidota</taxon>
        <taxon>Bacteroidia</taxon>
        <taxon>Bacteroidales</taxon>
        <taxon>Porphyromonadaceae</taxon>
        <taxon>Porphyromonas</taxon>
    </lineage>
</organism>
<keyword evidence="3" id="KW-0813">Transport</keyword>
<dbReference type="Pfam" id="PF02386">
    <property type="entry name" value="TrkH"/>
    <property type="match status" value="1"/>
</dbReference>
<dbReference type="STRING" id="322095.HMPREF3185_01816"/>
<keyword evidence="10" id="KW-0406">Ion transport</keyword>
<proteinExistence type="inferred from homology"/>
<dbReference type="GO" id="GO:0015379">
    <property type="term" value="F:potassium:chloride symporter activity"/>
    <property type="evidence" value="ECO:0007669"/>
    <property type="project" value="InterPro"/>
</dbReference>
<evidence type="ECO:0000313" key="14">
    <source>
        <dbReference type="EMBL" id="KXB73982.1"/>
    </source>
</evidence>
<dbReference type="GO" id="GO:0046872">
    <property type="term" value="F:metal ion binding"/>
    <property type="evidence" value="ECO:0007669"/>
    <property type="project" value="UniProtKB-KW"/>
</dbReference>
<keyword evidence="4" id="KW-1003">Cell membrane</keyword>
<dbReference type="EMBL" id="LSDK01000129">
    <property type="protein sequence ID" value="KXB73982.1"/>
    <property type="molecule type" value="Genomic_DNA"/>
</dbReference>
<evidence type="ECO:0000256" key="7">
    <source>
        <dbReference type="ARBA" id="ARBA00022692"/>
    </source>
</evidence>
<keyword evidence="12" id="KW-0479">Metal-binding</keyword>
<dbReference type="GO" id="GO:0005886">
    <property type="term" value="C:plasma membrane"/>
    <property type="evidence" value="ECO:0007669"/>
    <property type="project" value="UniProtKB-SubCell"/>
</dbReference>
<sequence length="483" mass="53056">MHSINFRFISRILGMMCFVEGAMMLIVLIVALLYQESPTPWIITIGVFFFVGALLLHQGYKLHKKRASRREGMLAVTSVWLLLSAIGMLPFLLTGALTSPLDAFFETISGFTTTGATIFAKVEGLPHSVLLWRSLTQWQGGVGIVVFTVALLPIFGGGASQIYNAETTGITHDRFLPRISDVAKRLWAIYLAETVVLILLLWVGPMNLFDAVCHALTCISTGGYSTRDESVAAFDSIYTEYILALFMYIGSLNLTLVYFAVTGKPMRLFKDEETRFFTIFILGATVITTIWISLQGEYPTMEGNIRHALFEVLTLGSSTGYSTAEITLWGPFFWMIALLLMFVNGCAGSTSGGLKASRFLVLIKNLYNEFKKQIHPHLLTPVLMNGRQLSVSVVHQILAFCVLYVSLIFVGSMLLMLDNNGFVSSISIACSAVSNSGPGIGEYANSVAGAGAFSKGLLCFLMLAGRLEVFTVIGILTPHFWKR</sequence>
<keyword evidence="6" id="KW-0633">Potassium transport</keyword>
<dbReference type="InterPro" id="IPR004772">
    <property type="entry name" value="TrkH"/>
</dbReference>
<evidence type="ECO:0000256" key="2">
    <source>
        <dbReference type="ARBA" id="ARBA00009137"/>
    </source>
</evidence>
<feature type="transmembrane region" description="Helical" evidence="13">
    <location>
        <begin position="141"/>
        <end position="165"/>
    </location>
</feature>
<accession>A0A134B213</accession>
<name>A0A134B213_9PORP</name>
<keyword evidence="7 13" id="KW-0812">Transmembrane</keyword>